<dbReference type="InterPro" id="IPR000073">
    <property type="entry name" value="AB_hydrolase_1"/>
</dbReference>
<evidence type="ECO:0000313" key="2">
    <source>
        <dbReference type="EMBL" id="RSB32814.1"/>
    </source>
</evidence>
<dbReference type="GO" id="GO:0016787">
    <property type="term" value="F:hydrolase activity"/>
    <property type="evidence" value="ECO:0007669"/>
    <property type="project" value="UniProtKB-KW"/>
</dbReference>
<organism evidence="2 3">
    <name type="scientific">Enterobacter cloacae</name>
    <dbReference type="NCBI Taxonomy" id="550"/>
    <lineage>
        <taxon>Bacteria</taxon>
        <taxon>Pseudomonadati</taxon>
        <taxon>Pseudomonadota</taxon>
        <taxon>Gammaproteobacteria</taxon>
        <taxon>Enterobacterales</taxon>
        <taxon>Enterobacteriaceae</taxon>
        <taxon>Enterobacter</taxon>
        <taxon>Enterobacter cloacae complex</taxon>
    </lineage>
</organism>
<dbReference type="RefSeq" id="WP_047360695.1">
    <property type="nucleotide sequence ID" value="NZ_RHWT01000004.1"/>
</dbReference>
<dbReference type="SUPFAM" id="SSF53474">
    <property type="entry name" value="alpha/beta-Hydrolases"/>
    <property type="match status" value="1"/>
</dbReference>
<comment type="caution">
    <text evidence="2">The sequence shown here is derived from an EMBL/GenBank/DDBJ whole genome shotgun (WGS) entry which is preliminary data.</text>
</comment>
<dbReference type="Gene3D" id="3.40.50.1820">
    <property type="entry name" value="alpha/beta hydrolase"/>
    <property type="match status" value="1"/>
</dbReference>
<sequence length="316" mass="35409">MSEQFDQLIEQAYQQYRGPAYLRSPLIACVKTGIRLMDRVVPGPTADWLGNRFFTPRRMPSRVSDKEMNGLASRIEHLTLSNHKHAVVYYWGVEGPKVLLAHGWESRASHFAQLIKTLVEQGFQVVGFDAPGHGDAEGNQSSIVEFIEIIERLAHQEGGFDGIVAHSFGGLSVINAVKAGLRTRALVIVGAPTHFSGLVTKYSAILNLPDRQQQRLRRYIERYFGIGEAVWRRFNAYEGLQDIDQPMLVIHDSSDDIVLRIEAECLVKAWPGARLAETHGQGHNPLRRPGEGIDRVMDWLAPLQRSSGHERDNSVA</sequence>
<gene>
    <name evidence="2" type="ORF">EGK68_05205</name>
</gene>
<dbReference type="InterPro" id="IPR050228">
    <property type="entry name" value="Carboxylesterase_BioH"/>
</dbReference>
<reference evidence="2 3" key="1">
    <citation type="submission" date="2018-10" db="EMBL/GenBank/DDBJ databases">
        <title>Transmission dynamics of multidrug resistant bacteria on intensive care unit surfaces.</title>
        <authorList>
            <person name="D'Souza A.W."/>
            <person name="Potter R.F."/>
            <person name="Wallace M."/>
            <person name="Shupe A."/>
            <person name="Patel S."/>
            <person name="Sun S."/>
            <person name="Gul D."/>
            <person name="Kwon J.H."/>
            <person name="Andleeb S."/>
            <person name="Burnham C.-A.D."/>
            <person name="Dantas G."/>
        </authorList>
    </citation>
    <scope>NUCLEOTIDE SEQUENCE [LARGE SCALE GENOMIC DNA]</scope>
    <source>
        <strain evidence="2 3">EC_073</strain>
    </source>
</reference>
<dbReference type="EMBL" id="RHWT01000004">
    <property type="protein sequence ID" value="RSB32814.1"/>
    <property type="molecule type" value="Genomic_DNA"/>
</dbReference>
<feature type="domain" description="AB hydrolase-1" evidence="1">
    <location>
        <begin position="98"/>
        <end position="291"/>
    </location>
</feature>
<dbReference type="InterPro" id="IPR029058">
    <property type="entry name" value="AB_hydrolase_fold"/>
</dbReference>
<proteinExistence type="predicted"/>
<keyword evidence="2" id="KW-0378">Hydrolase</keyword>
<accession>A0A3R9ASS6</accession>
<evidence type="ECO:0000259" key="1">
    <source>
        <dbReference type="Pfam" id="PF12697"/>
    </source>
</evidence>
<name>A0A3R9ASS6_ENTCL</name>
<protein>
    <submittedName>
        <fullName evidence="2">Alpha/beta hydrolase</fullName>
    </submittedName>
</protein>
<dbReference type="Pfam" id="PF12697">
    <property type="entry name" value="Abhydrolase_6"/>
    <property type="match status" value="1"/>
</dbReference>
<dbReference type="PANTHER" id="PTHR43194:SF2">
    <property type="entry name" value="PEROXISOMAL MEMBRANE PROTEIN LPX1"/>
    <property type="match status" value="1"/>
</dbReference>
<evidence type="ECO:0000313" key="3">
    <source>
        <dbReference type="Proteomes" id="UP000275321"/>
    </source>
</evidence>
<dbReference type="AlphaFoldDB" id="A0A3R9ASS6"/>
<dbReference type="Proteomes" id="UP000275321">
    <property type="component" value="Unassembled WGS sequence"/>
</dbReference>
<dbReference type="PANTHER" id="PTHR43194">
    <property type="entry name" value="HYDROLASE ALPHA/BETA FOLD FAMILY"/>
    <property type="match status" value="1"/>
</dbReference>